<feature type="compositionally biased region" description="Pro residues" evidence="1">
    <location>
        <begin position="255"/>
        <end position="270"/>
    </location>
</feature>
<name>A0A918D8F7_9ACTN</name>
<feature type="compositionally biased region" description="Polar residues" evidence="1">
    <location>
        <begin position="274"/>
        <end position="287"/>
    </location>
</feature>
<dbReference type="PROSITE" id="PS50234">
    <property type="entry name" value="VWFA"/>
    <property type="match status" value="1"/>
</dbReference>
<dbReference type="Gene3D" id="3.40.50.1460">
    <property type="match status" value="1"/>
</dbReference>
<dbReference type="CDD" id="cd00198">
    <property type="entry name" value="vWFA"/>
    <property type="match status" value="1"/>
</dbReference>
<dbReference type="SUPFAM" id="SSF53300">
    <property type="entry name" value="vWA-like"/>
    <property type="match status" value="1"/>
</dbReference>
<evidence type="ECO:0000313" key="3">
    <source>
        <dbReference type="EMBL" id="GGN81039.1"/>
    </source>
</evidence>
<dbReference type="RefSeq" id="WP_189189869.1">
    <property type="nucleotide sequence ID" value="NZ_BMMM01000014.1"/>
</dbReference>
<feature type="region of interest" description="Disordered" evidence="1">
    <location>
        <begin position="248"/>
        <end position="324"/>
    </location>
</feature>
<feature type="domain" description="VWFA" evidence="2">
    <location>
        <begin position="741"/>
        <end position="885"/>
    </location>
</feature>
<comment type="caution">
    <text evidence="3">The sequence shown here is derived from an EMBL/GenBank/DDBJ whole genome shotgun (WGS) entry which is preliminary data.</text>
</comment>
<organism evidence="3 4">
    <name type="scientific">Streptomyces albiflavescens</name>
    <dbReference type="NCBI Taxonomy" id="1623582"/>
    <lineage>
        <taxon>Bacteria</taxon>
        <taxon>Bacillati</taxon>
        <taxon>Actinomycetota</taxon>
        <taxon>Actinomycetes</taxon>
        <taxon>Kitasatosporales</taxon>
        <taxon>Streptomycetaceae</taxon>
        <taxon>Streptomyces</taxon>
    </lineage>
</organism>
<dbReference type="EMBL" id="BMMM01000014">
    <property type="protein sequence ID" value="GGN81039.1"/>
    <property type="molecule type" value="Genomic_DNA"/>
</dbReference>
<dbReference type="InterPro" id="IPR002035">
    <property type="entry name" value="VWF_A"/>
</dbReference>
<gene>
    <name evidence="3" type="ORF">GCM10011579_067200</name>
</gene>
<sequence>MLRFDPRGEVNRALLIGVSTYDSTRPNDPHGVPGDLAAVAHNISLLEEALLRGGVFRKGEVVVSGSPYLDAFSESLRTAADEAEGLLLFYFAGHGAVPSAGDELWLQMRNARVVPGSRAVFPGADPFSSVLTVLATSRARHVVVVLDCCNAGNAAQVCEALADRRRFSVLMSVQANNRIDAGDEESATPFTARLVRLLEGGIDKRGADVGFQDLSEALGAHMSAHHKTLRNEPWEPQRWGDTDILLSRPSAATQPEPPAAAPCVPQPPVHQLPSVKSPQEASNSKGTAESRGDSEQLSGSAGPEQPSSPSRRTPGQPAKAAERAGELPWWRRLFTRLRSWARAVLPAAGRGLLWLRHRPRHTAVAASVLVAAGIGSYLAFAGTGPDQSSCGPPLELRLLTDPDIESTVRKAADVYLTSAANTTSNGCRRSGITVYSTGAADAVTGFRGQSDPWQRPVSDDLDPQRDIGPQPDIWIPATSASVDRARPVEPPRTYLTLEPDGPFAYSPMVLSVPQNIAEASVGGRTGSSLAELRKKLTQQQKNADVRRTDPEYTDSALLATVGLYGPGAGDVSTAEGSVAQSGPPSPTGSDLLCTLPDDRAVDDRTAALVPEFLMVSGVGCDRTTRSRRMAEYPTDVPALDPTFVRVRWEDAERDKSARDEAVGRFRVWLTHGDGNAEKPGGGLDVFGDDGFRTVSGVHDFLTTPDTEAGTLAHPGRLPSPADADAMTTALQRYRNANGPGRVLFLLDSSGSMGDLWEGAGGAPGILKQSLGGLGDRDEYGIWAVASRGGSPSSVLLPFGRHRRADAEATIDRKTAVHDAEADPYGALKAALDYLAGRGKDDERPQLIVYVTDDEDNNHLTGGKLGDLLTKAEDKGVPVVMAALDSGGCDRGKPDARVSEASGGRCLDTKSDLVAGLRDEVARTGTGDE</sequence>
<accession>A0A918D8F7</accession>
<protein>
    <recommendedName>
        <fullName evidence="2">VWFA domain-containing protein</fullName>
    </recommendedName>
</protein>
<dbReference type="AlphaFoldDB" id="A0A918D8F7"/>
<dbReference type="Proteomes" id="UP000600365">
    <property type="component" value="Unassembled WGS sequence"/>
</dbReference>
<reference evidence="3 4" key="1">
    <citation type="journal article" date="2014" name="Int. J. Syst. Evol. Microbiol.">
        <title>Complete genome sequence of Corynebacterium casei LMG S-19264T (=DSM 44701T), isolated from a smear-ripened cheese.</title>
        <authorList>
            <consortium name="US DOE Joint Genome Institute (JGI-PGF)"/>
            <person name="Walter F."/>
            <person name="Albersmeier A."/>
            <person name="Kalinowski J."/>
            <person name="Ruckert C."/>
        </authorList>
    </citation>
    <scope>NUCLEOTIDE SEQUENCE [LARGE SCALE GENOMIC DNA]</scope>
    <source>
        <strain evidence="3 4">CGMCC 4.7111</strain>
    </source>
</reference>
<keyword evidence="4" id="KW-1185">Reference proteome</keyword>
<dbReference type="InterPro" id="IPR036465">
    <property type="entry name" value="vWFA_dom_sf"/>
</dbReference>
<evidence type="ECO:0000259" key="2">
    <source>
        <dbReference type="PROSITE" id="PS50234"/>
    </source>
</evidence>
<evidence type="ECO:0000313" key="4">
    <source>
        <dbReference type="Proteomes" id="UP000600365"/>
    </source>
</evidence>
<feature type="compositionally biased region" description="Polar residues" evidence="1">
    <location>
        <begin position="295"/>
        <end position="313"/>
    </location>
</feature>
<proteinExistence type="predicted"/>
<dbReference type="Gene3D" id="3.40.50.410">
    <property type="entry name" value="von Willebrand factor, type A domain"/>
    <property type="match status" value="1"/>
</dbReference>
<evidence type="ECO:0000256" key="1">
    <source>
        <dbReference type="SAM" id="MobiDB-lite"/>
    </source>
</evidence>